<evidence type="ECO:0000256" key="5">
    <source>
        <dbReference type="ARBA" id="ARBA00022723"/>
    </source>
</evidence>
<dbReference type="GO" id="GO:0046872">
    <property type="term" value="F:metal ion binding"/>
    <property type="evidence" value="ECO:0007669"/>
    <property type="project" value="UniProtKB-KW"/>
</dbReference>
<keyword evidence="4" id="KW-0540">Nuclease</keyword>
<dbReference type="Pfam" id="PF26138">
    <property type="entry name" value="DUF8040"/>
    <property type="match status" value="1"/>
</dbReference>
<accession>A0AAU9USV2</accession>
<protein>
    <recommendedName>
        <fullName evidence="12">DDE Tnp4 domain-containing protein</fullName>
    </recommendedName>
</protein>
<dbReference type="InterPro" id="IPR027806">
    <property type="entry name" value="HARBI1_dom"/>
</dbReference>
<comment type="similarity">
    <text evidence="3">Belongs to the HARBI1 family.</text>
</comment>
<keyword evidence="7" id="KW-0539">Nucleus</keyword>
<dbReference type="GO" id="GO:0016787">
    <property type="term" value="F:hydrolase activity"/>
    <property type="evidence" value="ECO:0007669"/>
    <property type="project" value="UniProtKB-KW"/>
</dbReference>
<evidence type="ECO:0000256" key="7">
    <source>
        <dbReference type="ARBA" id="ARBA00023242"/>
    </source>
</evidence>
<name>A0AAU9USV2_EUPED</name>
<evidence type="ECO:0000313" key="11">
    <source>
        <dbReference type="Proteomes" id="UP001153954"/>
    </source>
</evidence>
<dbReference type="PANTHER" id="PTHR22930">
    <property type="match status" value="1"/>
</dbReference>
<evidence type="ECO:0000256" key="2">
    <source>
        <dbReference type="ARBA" id="ARBA00004123"/>
    </source>
</evidence>
<evidence type="ECO:0000256" key="4">
    <source>
        <dbReference type="ARBA" id="ARBA00022722"/>
    </source>
</evidence>
<dbReference type="InterPro" id="IPR045249">
    <property type="entry name" value="HARBI1-like"/>
</dbReference>
<proteinExistence type="inferred from homology"/>
<evidence type="ECO:0000256" key="1">
    <source>
        <dbReference type="ARBA" id="ARBA00001968"/>
    </source>
</evidence>
<evidence type="ECO:0000256" key="6">
    <source>
        <dbReference type="ARBA" id="ARBA00022801"/>
    </source>
</evidence>
<dbReference type="Proteomes" id="UP001153954">
    <property type="component" value="Unassembled WGS sequence"/>
</dbReference>
<dbReference type="GO" id="GO:0004518">
    <property type="term" value="F:nuclease activity"/>
    <property type="evidence" value="ECO:0007669"/>
    <property type="project" value="UniProtKB-KW"/>
</dbReference>
<evidence type="ECO:0008006" key="12">
    <source>
        <dbReference type="Google" id="ProtNLM"/>
    </source>
</evidence>
<evidence type="ECO:0000259" key="8">
    <source>
        <dbReference type="Pfam" id="PF13359"/>
    </source>
</evidence>
<comment type="subcellular location">
    <subcellularLocation>
        <location evidence="2">Nucleus</location>
    </subcellularLocation>
</comment>
<feature type="domain" description="DDE Tnp4" evidence="8">
    <location>
        <begin position="193"/>
        <end position="238"/>
    </location>
</feature>
<comment type="cofactor">
    <cofactor evidence="1">
        <name>a divalent metal cation</name>
        <dbReference type="ChEBI" id="CHEBI:60240"/>
    </cofactor>
</comment>
<gene>
    <name evidence="10" type="ORF">EEDITHA_LOCUS15880</name>
</gene>
<organism evidence="10 11">
    <name type="scientific">Euphydryas editha</name>
    <name type="common">Edith's checkerspot</name>
    <dbReference type="NCBI Taxonomy" id="104508"/>
    <lineage>
        <taxon>Eukaryota</taxon>
        <taxon>Metazoa</taxon>
        <taxon>Ecdysozoa</taxon>
        <taxon>Arthropoda</taxon>
        <taxon>Hexapoda</taxon>
        <taxon>Insecta</taxon>
        <taxon>Pterygota</taxon>
        <taxon>Neoptera</taxon>
        <taxon>Endopterygota</taxon>
        <taxon>Lepidoptera</taxon>
        <taxon>Glossata</taxon>
        <taxon>Ditrysia</taxon>
        <taxon>Papilionoidea</taxon>
        <taxon>Nymphalidae</taxon>
        <taxon>Nymphalinae</taxon>
        <taxon>Euphydryas</taxon>
    </lineage>
</organism>
<reference evidence="10" key="1">
    <citation type="submission" date="2022-03" db="EMBL/GenBank/DDBJ databases">
        <authorList>
            <person name="Tunstrom K."/>
        </authorList>
    </citation>
    <scope>NUCLEOTIDE SEQUENCE</scope>
</reference>
<evidence type="ECO:0000313" key="10">
    <source>
        <dbReference type="EMBL" id="CAH2101088.1"/>
    </source>
</evidence>
<keyword evidence="5" id="KW-0479">Metal-binding</keyword>
<dbReference type="PANTHER" id="PTHR22930:SF289">
    <property type="entry name" value="DDE TNP4 DOMAIN-CONTAINING PROTEIN-RELATED"/>
    <property type="match status" value="1"/>
</dbReference>
<sequence>MFGRRRFFAWRLASKAEEADRNERRRKALKRRRYLSPTRNISDTHFVQRYRLSKSAFRYLCSVLEENSDLRNSQRVSLEYKVLSALLFYANGDYQRVVGIANNFSQEAISRYIGQVTEAFNHPNIVRKFIKFPNTREARQQLTENFYNLYGMPGVIRCVDGCQFKIVKPCREEEHPYYCRKHYHSLNVQMMYSKARVIVENTFGRLKNQWRCLCKDRVLHYKPQKCAQIITACSVLHNIALDFKVLVDQEHMTVNQDEQNIQYQEEDPSLLTLGRLLRDRVAS</sequence>
<evidence type="ECO:0000256" key="3">
    <source>
        <dbReference type="ARBA" id="ARBA00006958"/>
    </source>
</evidence>
<comment type="caution">
    <text evidence="10">The sequence shown here is derived from an EMBL/GenBank/DDBJ whole genome shotgun (WGS) entry which is preliminary data.</text>
</comment>
<dbReference type="Pfam" id="PF13359">
    <property type="entry name" value="DDE_Tnp_4"/>
    <property type="match status" value="1"/>
</dbReference>
<keyword evidence="11" id="KW-1185">Reference proteome</keyword>
<evidence type="ECO:0000259" key="9">
    <source>
        <dbReference type="Pfam" id="PF26138"/>
    </source>
</evidence>
<dbReference type="AlphaFoldDB" id="A0AAU9USV2"/>
<keyword evidence="6" id="KW-0378">Hydrolase</keyword>
<feature type="domain" description="DUF8040" evidence="9">
    <location>
        <begin position="31"/>
        <end position="120"/>
    </location>
</feature>
<dbReference type="InterPro" id="IPR058353">
    <property type="entry name" value="DUF8040"/>
</dbReference>
<dbReference type="EMBL" id="CAKOGL010000023">
    <property type="protein sequence ID" value="CAH2101088.1"/>
    <property type="molecule type" value="Genomic_DNA"/>
</dbReference>
<dbReference type="GO" id="GO:0005634">
    <property type="term" value="C:nucleus"/>
    <property type="evidence" value="ECO:0007669"/>
    <property type="project" value="UniProtKB-SubCell"/>
</dbReference>